<dbReference type="Pfam" id="PF00708">
    <property type="entry name" value="Acylphosphatase"/>
    <property type="match status" value="1"/>
</dbReference>
<dbReference type="RefSeq" id="WP_119341033.1">
    <property type="nucleotide sequence ID" value="NZ_BJXL01000054.1"/>
</dbReference>
<dbReference type="GO" id="GO:0003998">
    <property type="term" value="F:acylphosphatase activity"/>
    <property type="evidence" value="ECO:0007669"/>
    <property type="project" value="UniProtKB-EC"/>
</dbReference>
<feature type="active site" evidence="4">
    <location>
        <position position="18"/>
    </location>
</feature>
<comment type="catalytic activity">
    <reaction evidence="3 4">
        <text>an acyl phosphate + H2O = a carboxylate + phosphate + H(+)</text>
        <dbReference type="Rhea" id="RHEA:14965"/>
        <dbReference type="ChEBI" id="CHEBI:15377"/>
        <dbReference type="ChEBI" id="CHEBI:15378"/>
        <dbReference type="ChEBI" id="CHEBI:29067"/>
        <dbReference type="ChEBI" id="CHEBI:43474"/>
        <dbReference type="ChEBI" id="CHEBI:59918"/>
        <dbReference type="EC" id="3.6.1.7"/>
    </reaction>
</comment>
<dbReference type="PANTHER" id="PTHR47268:SF4">
    <property type="entry name" value="ACYLPHOSPHATASE"/>
    <property type="match status" value="1"/>
</dbReference>
<dbReference type="InterPro" id="IPR036046">
    <property type="entry name" value="Acylphosphatase-like_dom_sf"/>
</dbReference>
<evidence type="ECO:0000256" key="4">
    <source>
        <dbReference type="PROSITE-ProRule" id="PRU00520"/>
    </source>
</evidence>
<dbReference type="EMBL" id="BJXL01000054">
    <property type="protein sequence ID" value="GEM83643.1"/>
    <property type="molecule type" value="Genomic_DNA"/>
</dbReference>
<dbReference type="InterPro" id="IPR001792">
    <property type="entry name" value="Acylphosphatase-like_dom"/>
</dbReference>
<evidence type="ECO:0000256" key="3">
    <source>
        <dbReference type="ARBA" id="ARBA00047645"/>
    </source>
</evidence>
<dbReference type="PANTHER" id="PTHR47268">
    <property type="entry name" value="ACYLPHOSPHATASE"/>
    <property type="match status" value="1"/>
</dbReference>
<accession>A0A511R205</accession>
<feature type="domain" description="Acylphosphatase-like" evidence="6">
    <location>
        <begin position="3"/>
        <end position="88"/>
    </location>
</feature>
<dbReference type="Gene3D" id="3.30.70.100">
    <property type="match status" value="1"/>
</dbReference>
<dbReference type="InterPro" id="IPR020456">
    <property type="entry name" value="Acylphosphatase"/>
</dbReference>
<dbReference type="NCBIfam" id="NF011007">
    <property type="entry name" value="PRK14433.1"/>
    <property type="match status" value="1"/>
</dbReference>
<dbReference type="Proteomes" id="UP000321197">
    <property type="component" value="Unassembled WGS sequence"/>
</dbReference>
<dbReference type="EC" id="3.6.1.7" evidence="2 4"/>
<evidence type="ECO:0000313" key="8">
    <source>
        <dbReference type="Proteomes" id="UP000321197"/>
    </source>
</evidence>
<sequence length="88" mass="9830">MLRITVLVSGQVQGVGYRYFTRKKAFELGLAGYAENLADGRVEVVAEGEKADLEHLIHHLRQGPRGARVEQLDVQWSEATGLKGFQTY</sequence>
<protein>
    <recommendedName>
        <fullName evidence="2 4">acylphosphatase</fullName>
        <ecNumber evidence="2 4">3.6.1.7</ecNumber>
    </recommendedName>
</protein>
<dbReference type="PROSITE" id="PS51160">
    <property type="entry name" value="ACYLPHOSPHATASE_3"/>
    <property type="match status" value="1"/>
</dbReference>
<keyword evidence="4" id="KW-0378">Hydrolase</keyword>
<feature type="active site" evidence="4">
    <location>
        <position position="36"/>
    </location>
</feature>
<evidence type="ECO:0000256" key="1">
    <source>
        <dbReference type="ARBA" id="ARBA00005614"/>
    </source>
</evidence>
<comment type="similarity">
    <text evidence="1 5">Belongs to the acylphosphatase family.</text>
</comment>
<evidence type="ECO:0000259" key="6">
    <source>
        <dbReference type="PROSITE" id="PS51160"/>
    </source>
</evidence>
<reference evidence="7 8" key="1">
    <citation type="submission" date="2019-07" db="EMBL/GenBank/DDBJ databases">
        <title>Whole genome shotgun sequence of Meiothermus hypogaeus NBRC 106114.</title>
        <authorList>
            <person name="Hosoyama A."/>
            <person name="Uohara A."/>
            <person name="Ohji S."/>
            <person name="Ichikawa N."/>
        </authorList>
    </citation>
    <scope>NUCLEOTIDE SEQUENCE [LARGE SCALE GENOMIC DNA]</scope>
    <source>
        <strain evidence="7 8">NBRC 106114</strain>
    </source>
</reference>
<dbReference type="NCBIfam" id="NF010997">
    <property type="entry name" value="PRK14422.1"/>
    <property type="match status" value="1"/>
</dbReference>
<gene>
    <name evidence="7" type="primary">acyP</name>
    <name evidence="7" type="ORF">MHY01S_18090</name>
</gene>
<name>A0A511R205_9DEIN</name>
<dbReference type="OrthoDB" id="9808093at2"/>
<comment type="caution">
    <text evidence="7">The sequence shown here is derived from an EMBL/GenBank/DDBJ whole genome shotgun (WGS) entry which is preliminary data.</text>
</comment>
<proteinExistence type="inferred from homology"/>
<evidence type="ECO:0000256" key="5">
    <source>
        <dbReference type="RuleBase" id="RU004168"/>
    </source>
</evidence>
<evidence type="ECO:0000256" key="2">
    <source>
        <dbReference type="ARBA" id="ARBA00012150"/>
    </source>
</evidence>
<dbReference type="SUPFAM" id="SSF54975">
    <property type="entry name" value="Acylphosphatase/BLUF domain-like"/>
    <property type="match status" value="1"/>
</dbReference>
<dbReference type="AlphaFoldDB" id="A0A511R205"/>
<organism evidence="7 8">
    <name type="scientific">Meiothermus hypogaeus NBRC 106114</name>
    <dbReference type="NCBI Taxonomy" id="1227553"/>
    <lineage>
        <taxon>Bacteria</taxon>
        <taxon>Thermotogati</taxon>
        <taxon>Deinococcota</taxon>
        <taxon>Deinococci</taxon>
        <taxon>Thermales</taxon>
        <taxon>Thermaceae</taxon>
        <taxon>Meiothermus</taxon>
    </lineage>
</organism>
<dbReference type="NCBIfam" id="NF011000">
    <property type="entry name" value="PRK14426.1"/>
    <property type="match status" value="1"/>
</dbReference>
<evidence type="ECO:0000313" key="7">
    <source>
        <dbReference type="EMBL" id="GEM83643.1"/>
    </source>
</evidence>